<keyword evidence="6 10" id="KW-0863">Zinc-finger</keyword>
<dbReference type="SMART" id="SM00184">
    <property type="entry name" value="RING"/>
    <property type="match status" value="1"/>
</dbReference>
<evidence type="ECO:0000256" key="4">
    <source>
        <dbReference type="ARBA" id="ARBA00022679"/>
    </source>
</evidence>
<dbReference type="AlphaFoldDB" id="A0A2U1LRV3"/>
<evidence type="ECO:0000313" key="15">
    <source>
        <dbReference type="Proteomes" id="UP000245207"/>
    </source>
</evidence>
<dbReference type="Gene3D" id="3.30.40.10">
    <property type="entry name" value="Zinc/RING finger domain, C3HC4 (zinc finger)"/>
    <property type="match status" value="1"/>
</dbReference>
<keyword evidence="11" id="KW-0256">Endoplasmic reticulum</keyword>
<keyword evidence="9 11" id="KW-0472">Membrane</keyword>
<dbReference type="EC" id="2.3.2.27" evidence="11"/>
<evidence type="ECO:0000256" key="9">
    <source>
        <dbReference type="ARBA" id="ARBA00023136"/>
    </source>
</evidence>
<dbReference type="Pfam" id="PF00097">
    <property type="entry name" value="zf-C3HC4"/>
    <property type="match status" value="1"/>
</dbReference>
<evidence type="ECO:0000256" key="8">
    <source>
        <dbReference type="ARBA" id="ARBA00022833"/>
    </source>
</evidence>
<gene>
    <name evidence="14" type="ORF">CTI12_AA461440</name>
</gene>
<dbReference type="STRING" id="35608.A0A2U1LRV3"/>
<comment type="pathway">
    <text evidence="3 11">Protein modification; protein ubiquitination.</text>
</comment>
<evidence type="ECO:0000256" key="1">
    <source>
        <dbReference type="ARBA" id="ARBA00000900"/>
    </source>
</evidence>
<dbReference type="SUPFAM" id="SSF57850">
    <property type="entry name" value="RING/U-box"/>
    <property type="match status" value="1"/>
</dbReference>
<evidence type="ECO:0000259" key="13">
    <source>
        <dbReference type="PROSITE" id="PS50089"/>
    </source>
</evidence>
<evidence type="ECO:0000256" key="10">
    <source>
        <dbReference type="PROSITE-ProRule" id="PRU00175"/>
    </source>
</evidence>
<dbReference type="GO" id="GO:0016567">
    <property type="term" value="P:protein ubiquitination"/>
    <property type="evidence" value="ECO:0007669"/>
    <property type="project" value="UniProtKB-UniPathway"/>
</dbReference>
<evidence type="ECO:0000256" key="3">
    <source>
        <dbReference type="ARBA" id="ARBA00004906"/>
    </source>
</evidence>
<comment type="domain">
    <text evidence="11">The RING-type zinc finger domain is responsible for E3 ligase activity.</text>
</comment>
<comment type="subcellular location">
    <subcellularLocation>
        <location evidence="2">Endomembrane system</location>
    </subcellularLocation>
    <subcellularLocation>
        <location evidence="11">Endoplasmic reticulum membrane</location>
        <topology evidence="11">Single-pass type IV membrane protein</topology>
    </subcellularLocation>
</comment>
<dbReference type="GO" id="GO:0061630">
    <property type="term" value="F:ubiquitin protein ligase activity"/>
    <property type="evidence" value="ECO:0007669"/>
    <property type="project" value="UniProtKB-UniRule"/>
</dbReference>
<dbReference type="EMBL" id="PKPP01008051">
    <property type="protein sequence ID" value="PWA51730.1"/>
    <property type="molecule type" value="Genomic_DNA"/>
</dbReference>
<evidence type="ECO:0000256" key="2">
    <source>
        <dbReference type="ARBA" id="ARBA00004308"/>
    </source>
</evidence>
<keyword evidence="5 11" id="KW-0479">Metal-binding</keyword>
<feature type="transmembrane region" description="Helical" evidence="11">
    <location>
        <begin position="225"/>
        <end position="243"/>
    </location>
</feature>
<sequence length="244" mass="27258">MDMEQCSQEIMHVNNIVKEQKPSSSKWESLSELVDESEISSLGGFDCNICLDTVQDPVVTLCGHLYCWPCVYKWIYHQNTSSEIENQNKHNPQCPVCKHHISQKTLVPLYGRGQTTKPKSDKKSLGSGMVIPHRPHGPSYGTNTVPIPQLNNRGHQVQTQGPTPMTNGPNVINPTSPTTAMLGEMVYGSLFGNTQASLYAYPNSYNLVAVSTQRARRQAIQADRSLGRICFFLFCCLMMCLMLF</sequence>
<dbReference type="OrthoDB" id="6270329at2759"/>
<comment type="catalytic activity">
    <reaction evidence="1 11">
        <text>S-ubiquitinyl-[E2 ubiquitin-conjugating enzyme]-L-cysteine + [acceptor protein]-L-lysine = [E2 ubiquitin-conjugating enzyme]-L-cysteine + N(6)-ubiquitinyl-[acceptor protein]-L-lysine.</text>
        <dbReference type="EC" id="2.3.2.27"/>
    </reaction>
</comment>
<evidence type="ECO:0000256" key="12">
    <source>
        <dbReference type="SAM" id="MobiDB-lite"/>
    </source>
</evidence>
<reference evidence="14 15" key="1">
    <citation type="journal article" date="2018" name="Mol. Plant">
        <title>The genome of Artemisia annua provides insight into the evolution of Asteraceae family and artemisinin biosynthesis.</title>
        <authorList>
            <person name="Shen Q."/>
            <person name="Zhang L."/>
            <person name="Liao Z."/>
            <person name="Wang S."/>
            <person name="Yan T."/>
            <person name="Shi P."/>
            <person name="Liu M."/>
            <person name="Fu X."/>
            <person name="Pan Q."/>
            <person name="Wang Y."/>
            <person name="Lv Z."/>
            <person name="Lu X."/>
            <person name="Zhang F."/>
            <person name="Jiang W."/>
            <person name="Ma Y."/>
            <person name="Chen M."/>
            <person name="Hao X."/>
            <person name="Li L."/>
            <person name="Tang Y."/>
            <person name="Lv G."/>
            <person name="Zhou Y."/>
            <person name="Sun X."/>
            <person name="Brodelius P.E."/>
            <person name="Rose J.K.C."/>
            <person name="Tang K."/>
        </authorList>
    </citation>
    <scope>NUCLEOTIDE SEQUENCE [LARGE SCALE GENOMIC DNA]</scope>
    <source>
        <strain evidence="15">cv. Huhao1</strain>
        <tissue evidence="14">Leaf</tissue>
    </source>
</reference>
<dbReference type="Proteomes" id="UP000245207">
    <property type="component" value="Unassembled WGS sequence"/>
</dbReference>
<organism evidence="14 15">
    <name type="scientific">Artemisia annua</name>
    <name type="common">Sweet wormwood</name>
    <dbReference type="NCBI Taxonomy" id="35608"/>
    <lineage>
        <taxon>Eukaryota</taxon>
        <taxon>Viridiplantae</taxon>
        <taxon>Streptophyta</taxon>
        <taxon>Embryophyta</taxon>
        <taxon>Tracheophyta</taxon>
        <taxon>Spermatophyta</taxon>
        <taxon>Magnoliopsida</taxon>
        <taxon>eudicotyledons</taxon>
        <taxon>Gunneridae</taxon>
        <taxon>Pentapetalae</taxon>
        <taxon>asterids</taxon>
        <taxon>campanulids</taxon>
        <taxon>Asterales</taxon>
        <taxon>Asteraceae</taxon>
        <taxon>Asteroideae</taxon>
        <taxon>Anthemideae</taxon>
        <taxon>Artemisiinae</taxon>
        <taxon>Artemisia</taxon>
    </lineage>
</organism>
<evidence type="ECO:0000313" key="14">
    <source>
        <dbReference type="EMBL" id="PWA51730.1"/>
    </source>
</evidence>
<evidence type="ECO:0000256" key="5">
    <source>
        <dbReference type="ARBA" id="ARBA00022723"/>
    </source>
</evidence>
<dbReference type="GO" id="GO:0006511">
    <property type="term" value="P:ubiquitin-dependent protein catabolic process"/>
    <property type="evidence" value="ECO:0007669"/>
    <property type="project" value="UniProtKB-UniRule"/>
</dbReference>
<keyword evidence="11" id="KW-0812">Transmembrane</keyword>
<dbReference type="InterPro" id="IPR001841">
    <property type="entry name" value="Znf_RING"/>
</dbReference>
<keyword evidence="11" id="KW-1133">Transmembrane helix</keyword>
<comment type="caution">
    <text evidence="14">The sequence shown here is derived from an EMBL/GenBank/DDBJ whole genome shotgun (WGS) entry which is preliminary data.</text>
</comment>
<dbReference type="PROSITE" id="PS50089">
    <property type="entry name" value="ZF_RING_2"/>
    <property type="match status" value="1"/>
</dbReference>
<dbReference type="GO" id="GO:0005789">
    <property type="term" value="C:endoplasmic reticulum membrane"/>
    <property type="evidence" value="ECO:0007669"/>
    <property type="project" value="UniProtKB-SubCell"/>
</dbReference>
<feature type="region of interest" description="Disordered" evidence="12">
    <location>
        <begin position="111"/>
        <end position="140"/>
    </location>
</feature>
<dbReference type="InterPro" id="IPR045103">
    <property type="entry name" value="RNF5/RNF185-like"/>
</dbReference>
<feature type="domain" description="RING-type" evidence="13">
    <location>
        <begin position="47"/>
        <end position="98"/>
    </location>
</feature>
<dbReference type="PANTHER" id="PTHR12313">
    <property type="entry name" value="E3 UBIQUITIN-PROTEIN LIGASE RNF5-RELATED"/>
    <property type="match status" value="1"/>
</dbReference>
<evidence type="ECO:0000256" key="7">
    <source>
        <dbReference type="ARBA" id="ARBA00022786"/>
    </source>
</evidence>
<dbReference type="InterPro" id="IPR018957">
    <property type="entry name" value="Znf_C3HC4_RING-type"/>
</dbReference>
<keyword evidence="7 11" id="KW-0833">Ubl conjugation pathway</keyword>
<comment type="function">
    <text evidence="11">E3 ubiquitin-protein ligase.</text>
</comment>
<dbReference type="InterPro" id="IPR013083">
    <property type="entry name" value="Znf_RING/FYVE/PHD"/>
</dbReference>
<keyword evidence="4 11" id="KW-0808">Transferase</keyword>
<keyword evidence="15" id="KW-1185">Reference proteome</keyword>
<name>A0A2U1LRV3_ARTAN</name>
<dbReference type="UniPathway" id="UPA00143"/>
<dbReference type="PROSITE" id="PS00518">
    <property type="entry name" value="ZF_RING_1"/>
    <property type="match status" value="1"/>
</dbReference>
<dbReference type="InterPro" id="IPR017907">
    <property type="entry name" value="Znf_RING_CS"/>
</dbReference>
<proteinExistence type="predicted"/>
<protein>
    <recommendedName>
        <fullName evidence="11">E3 ubiquitin-protein ligase RMA</fullName>
        <ecNumber evidence="11">2.3.2.27</ecNumber>
    </recommendedName>
    <alternativeName>
        <fullName evidence="11">Protein RING membrane-anchor</fullName>
    </alternativeName>
    <alternativeName>
        <fullName evidence="11">RING-type E3 ubiquitin transferase RMA</fullName>
    </alternativeName>
</protein>
<dbReference type="GO" id="GO:0008270">
    <property type="term" value="F:zinc ion binding"/>
    <property type="evidence" value="ECO:0007669"/>
    <property type="project" value="UniProtKB-KW"/>
</dbReference>
<evidence type="ECO:0000256" key="11">
    <source>
        <dbReference type="RuleBase" id="RU369090"/>
    </source>
</evidence>
<accession>A0A2U1LRV3</accession>
<evidence type="ECO:0000256" key="6">
    <source>
        <dbReference type="ARBA" id="ARBA00022771"/>
    </source>
</evidence>
<keyword evidence="8 11" id="KW-0862">Zinc</keyword>